<feature type="transmembrane region" description="Helical" evidence="6">
    <location>
        <begin position="140"/>
        <end position="158"/>
    </location>
</feature>
<evidence type="ECO:0000256" key="4">
    <source>
        <dbReference type="ARBA" id="ARBA00023136"/>
    </source>
</evidence>
<reference evidence="7" key="1">
    <citation type="submission" date="2023-04" db="EMBL/GenBank/DDBJ databases">
        <title>Black Yeasts Isolated from many extreme environments.</title>
        <authorList>
            <person name="Coleine C."/>
            <person name="Stajich J.E."/>
            <person name="Selbmann L."/>
        </authorList>
    </citation>
    <scope>NUCLEOTIDE SEQUENCE</scope>
    <source>
        <strain evidence="7">CCFEE 5312</strain>
    </source>
</reference>
<comment type="similarity">
    <text evidence="5">Belongs to the anthrone oxygenase family.</text>
</comment>
<gene>
    <name evidence="7" type="ORF">LTR09_002415</name>
</gene>
<dbReference type="AlphaFoldDB" id="A0AAJ0GFP4"/>
<evidence type="ECO:0000256" key="2">
    <source>
        <dbReference type="ARBA" id="ARBA00022692"/>
    </source>
</evidence>
<dbReference type="InterPro" id="IPR013901">
    <property type="entry name" value="Anthrone_oxy"/>
</dbReference>
<keyword evidence="8" id="KW-1185">Reference proteome</keyword>
<evidence type="ECO:0000256" key="3">
    <source>
        <dbReference type="ARBA" id="ARBA00022989"/>
    </source>
</evidence>
<feature type="transmembrane region" description="Helical" evidence="6">
    <location>
        <begin position="51"/>
        <end position="77"/>
    </location>
</feature>
<evidence type="ECO:0000313" key="7">
    <source>
        <dbReference type="EMBL" id="KAK3056622.1"/>
    </source>
</evidence>
<comment type="caution">
    <text evidence="7">The sequence shown here is derived from an EMBL/GenBank/DDBJ whole genome shotgun (WGS) entry which is preliminary data.</text>
</comment>
<evidence type="ECO:0008006" key="9">
    <source>
        <dbReference type="Google" id="ProtNLM"/>
    </source>
</evidence>
<keyword evidence="4 6" id="KW-0472">Membrane</keyword>
<protein>
    <recommendedName>
        <fullName evidence="9">DUF1772-domain-containing protein</fullName>
    </recommendedName>
</protein>
<sequence>MDPTTALRTATLLSFPSALLLTGYTLSFSQNILPALRDHKPQTTLPVFAALWSRASLIVPTLTLLSGSASAYLAYVLPGQRREWTTAAAAMLLTLSWRAVVMMKGEQRLNEMSKDERVRAKSEMTLEHRQLMVRWEKMNWVNVVLTMVSGVTGLLAVVKA</sequence>
<name>A0AAJ0GFP4_9PEZI</name>
<comment type="subcellular location">
    <subcellularLocation>
        <location evidence="1">Membrane</location>
        <topology evidence="1">Multi-pass membrane protein</topology>
    </subcellularLocation>
</comment>
<organism evidence="7 8">
    <name type="scientific">Extremus antarcticus</name>
    <dbReference type="NCBI Taxonomy" id="702011"/>
    <lineage>
        <taxon>Eukaryota</taxon>
        <taxon>Fungi</taxon>
        <taxon>Dikarya</taxon>
        <taxon>Ascomycota</taxon>
        <taxon>Pezizomycotina</taxon>
        <taxon>Dothideomycetes</taxon>
        <taxon>Dothideomycetidae</taxon>
        <taxon>Mycosphaerellales</taxon>
        <taxon>Extremaceae</taxon>
        <taxon>Extremus</taxon>
    </lineage>
</organism>
<dbReference type="EMBL" id="JAWDJX010000005">
    <property type="protein sequence ID" value="KAK3056622.1"/>
    <property type="molecule type" value="Genomic_DNA"/>
</dbReference>
<keyword evidence="3 6" id="KW-1133">Transmembrane helix</keyword>
<dbReference type="Pfam" id="PF08592">
    <property type="entry name" value="Anthrone_oxy"/>
    <property type="match status" value="1"/>
</dbReference>
<evidence type="ECO:0000313" key="8">
    <source>
        <dbReference type="Proteomes" id="UP001271007"/>
    </source>
</evidence>
<accession>A0AAJ0GFP4</accession>
<dbReference type="PANTHER" id="PTHR35042">
    <property type="entry name" value="ANTHRONE OXYGENASE ENCC"/>
    <property type="match status" value="1"/>
</dbReference>
<evidence type="ECO:0000256" key="6">
    <source>
        <dbReference type="SAM" id="Phobius"/>
    </source>
</evidence>
<dbReference type="Proteomes" id="UP001271007">
    <property type="component" value="Unassembled WGS sequence"/>
</dbReference>
<evidence type="ECO:0000256" key="1">
    <source>
        <dbReference type="ARBA" id="ARBA00004141"/>
    </source>
</evidence>
<proteinExistence type="inferred from homology"/>
<keyword evidence="2 6" id="KW-0812">Transmembrane</keyword>
<evidence type="ECO:0000256" key="5">
    <source>
        <dbReference type="ARBA" id="ARBA00034313"/>
    </source>
</evidence>
<dbReference type="PANTHER" id="PTHR35042:SF1">
    <property type="entry name" value="DUF1772-DOMAIN-CONTAINING PROTEIN"/>
    <property type="match status" value="1"/>
</dbReference>
<dbReference type="GO" id="GO:0016020">
    <property type="term" value="C:membrane"/>
    <property type="evidence" value="ECO:0007669"/>
    <property type="project" value="UniProtKB-SubCell"/>
</dbReference>